<evidence type="ECO:0000259" key="1">
    <source>
        <dbReference type="PROSITE" id="PS51725"/>
    </source>
</evidence>
<dbReference type="InterPro" id="IPR007138">
    <property type="entry name" value="ABM_dom"/>
</dbReference>
<dbReference type="GO" id="GO:0004497">
    <property type="term" value="F:monooxygenase activity"/>
    <property type="evidence" value="ECO:0007669"/>
    <property type="project" value="UniProtKB-KW"/>
</dbReference>
<organism evidence="2 3">
    <name type="scientific">Phototrophicus methaneseepsis</name>
    <dbReference type="NCBI Taxonomy" id="2710758"/>
    <lineage>
        <taxon>Bacteria</taxon>
        <taxon>Bacillati</taxon>
        <taxon>Chloroflexota</taxon>
        <taxon>Candidatus Thermofontia</taxon>
        <taxon>Phototrophicales</taxon>
        <taxon>Phototrophicaceae</taxon>
        <taxon>Phototrophicus</taxon>
    </lineage>
</organism>
<name>A0A7S8EDQ0_9CHLR</name>
<dbReference type="PANTHER" id="PTHR34474:SF2">
    <property type="entry name" value="SIGNAL TRANSDUCTION PROTEIN TRAP"/>
    <property type="match status" value="1"/>
</dbReference>
<dbReference type="Gene3D" id="3.30.70.100">
    <property type="match status" value="1"/>
</dbReference>
<reference evidence="2 3" key="1">
    <citation type="submission" date="2020-02" db="EMBL/GenBank/DDBJ databases">
        <authorList>
            <person name="Zheng R.K."/>
            <person name="Sun C.M."/>
        </authorList>
    </citation>
    <scope>NUCLEOTIDE SEQUENCE [LARGE SCALE GENOMIC DNA]</scope>
    <source>
        <strain evidence="3">rifampicinis</strain>
    </source>
</reference>
<evidence type="ECO:0000313" key="2">
    <source>
        <dbReference type="EMBL" id="QPC84848.1"/>
    </source>
</evidence>
<dbReference type="EMBL" id="CP062983">
    <property type="protein sequence ID" value="QPC84848.1"/>
    <property type="molecule type" value="Genomic_DNA"/>
</dbReference>
<accession>A0A7S8EDQ0</accession>
<gene>
    <name evidence="2" type="ORF">G4Y79_10895</name>
</gene>
<keyword evidence="3" id="KW-1185">Reference proteome</keyword>
<dbReference type="PANTHER" id="PTHR34474">
    <property type="entry name" value="SIGNAL TRANSDUCTION PROTEIN TRAP"/>
    <property type="match status" value="1"/>
</dbReference>
<dbReference type="InterPro" id="IPR050404">
    <property type="entry name" value="Heme-degrading_MO"/>
</dbReference>
<protein>
    <submittedName>
        <fullName evidence="2">Antibiotic biosynthesis monooxygenase</fullName>
    </submittedName>
</protein>
<dbReference type="SUPFAM" id="SSF54909">
    <property type="entry name" value="Dimeric alpha+beta barrel"/>
    <property type="match status" value="1"/>
</dbReference>
<dbReference type="PROSITE" id="PS51725">
    <property type="entry name" value="ABM"/>
    <property type="match status" value="1"/>
</dbReference>
<evidence type="ECO:0000313" key="3">
    <source>
        <dbReference type="Proteomes" id="UP000594468"/>
    </source>
</evidence>
<dbReference type="AlphaFoldDB" id="A0A7S8EDQ0"/>
<keyword evidence="2" id="KW-0560">Oxidoreductase</keyword>
<dbReference type="Pfam" id="PF03992">
    <property type="entry name" value="ABM"/>
    <property type="match status" value="1"/>
</dbReference>
<dbReference type="InterPro" id="IPR011008">
    <property type="entry name" value="Dimeric_a/b-barrel"/>
</dbReference>
<sequence>MILEAAMLPTKPGTQEAFEAAFRQASTIIAAMPGYIRHELHRCHEDSNKYLLLVWWQTLEDHTVGFRQSEEYQQWKALLHHFYEPFPVAEHFSQVNLETETPGL</sequence>
<dbReference type="Proteomes" id="UP000594468">
    <property type="component" value="Chromosome"/>
</dbReference>
<dbReference type="KEGG" id="pmet:G4Y79_10895"/>
<feature type="domain" description="ABM" evidence="1">
    <location>
        <begin position="2"/>
        <end position="92"/>
    </location>
</feature>
<proteinExistence type="predicted"/>
<dbReference type="RefSeq" id="WP_195172911.1">
    <property type="nucleotide sequence ID" value="NZ_CP062983.1"/>
</dbReference>
<keyword evidence="2" id="KW-0503">Monooxygenase</keyword>